<protein>
    <recommendedName>
        <fullName evidence="9">Vacuolar ATPase assembly integral membrane protein VMA21</fullName>
    </recommendedName>
</protein>
<dbReference type="PANTHER" id="PTHR31792:SF3">
    <property type="entry name" value="VACUOLAR ATPASE ASSEMBLY INTEGRAL MEMBRANE PROTEIN VMA21"/>
    <property type="match status" value="1"/>
</dbReference>
<proteinExistence type="predicted"/>
<evidence type="ECO:0000256" key="3">
    <source>
        <dbReference type="ARBA" id="ARBA00022989"/>
    </source>
</evidence>
<keyword evidence="2" id="KW-0256">Endoplasmic reticulum</keyword>
<evidence type="ECO:0000256" key="2">
    <source>
        <dbReference type="ARBA" id="ARBA00022824"/>
    </source>
</evidence>
<feature type="transmembrane region" description="Helical" evidence="6">
    <location>
        <begin position="51"/>
        <end position="71"/>
    </location>
</feature>
<comment type="caution">
    <text evidence="7">The sequence shown here is derived from an EMBL/GenBank/DDBJ whole genome shotgun (WGS) entry which is preliminary data.</text>
</comment>
<sequence length="97" mass="10516">MSAQTVVAKATDQAYQGGVLIKLIIFSLTLGILPLGSYFLSDKYLWNGNSIYSAITAIVAANLVLVSYIVLSLMEDRQDQKDMAATANAVQESKKSR</sequence>
<dbReference type="OrthoDB" id="160405at2759"/>
<keyword evidence="5" id="KW-0968">Cytoplasmic vesicle</keyword>
<organism evidence="7 8">
    <name type="scientific">Dentipellis fragilis</name>
    <dbReference type="NCBI Taxonomy" id="205917"/>
    <lineage>
        <taxon>Eukaryota</taxon>
        <taxon>Fungi</taxon>
        <taxon>Dikarya</taxon>
        <taxon>Basidiomycota</taxon>
        <taxon>Agaricomycotina</taxon>
        <taxon>Agaricomycetes</taxon>
        <taxon>Russulales</taxon>
        <taxon>Hericiaceae</taxon>
        <taxon>Dentipellis</taxon>
    </lineage>
</organism>
<dbReference type="AlphaFoldDB" id="A0A4Y9ZG60"/>
<dbReference type="STRING" id="205917.A0A4Y9ZG60"/>
<keyword evidence="3 6" id="KW-1133">Transmembrane helix</keyword>
<evidence type="ECO:0000256" key="5">
    <source>
        <dbReference type="ARBA" id="ARBA00023329"/>
    </source>
</evidence>
<accession>A0A4Y9ZG60</accession>
<keyword evidence="8" id="KW-1185">Reference proteome</keyword>
<gene>
    <name evidence="7" type="ORF">EVG20_g262</name>
</gene>
<dbReference type="PANTHER" id="PTHR31792">
    <property type="entry name" value="VACUOLAR ATPASE ASSEMBLY INTEGRAL MEMBRANE PROTEIN VMA21"/>
    <property type="match status" value="1"/>
</dbReference>
<reference evidence="7 8" key="1">
    <citation type="submission" date="2019-02" db="EMBL/GenBank/DDBJ databases">
        <title>Genome sequencing of the rare red list fungi Dentipellis fragilis.</title>
        <authorList>
            <person name="Buettner E."/>
            <person name="Kellner H."/>
        </authorList>
    </citation>
    <scope>NUCLEOTIDE SEQUENCE [LARGE SCALE GENOMIC DNA]</scope>
    <source>
        <strain evidence="7 8">DSM 105465</strain>
    </source>
</reference>
<dbReference type="GO" id="GO:0031410">
    <property type="term" value="C:cytoplasmic vesicle"/>
    <property type="evidence" value="ECO:0007669"/>
    <property type="project" value="UniProtKB-KW"/>
</dbReference>
<evidence type="ECO:0008006" key="9">
    <source>
        <dbReference type="Google" id="ProtNLM"/>
    </source>
</evidence>
<evidence type="ECO:0000313" key="8">
    <source>
        <dbReference type="Proteomes" id="UP000298327"/>
    </source>
</evidence>
<dbReference type="InterPro" id="IPR019013">
    <property type="entry name" value="Vma21"/>
</dbReference>
<dbReference type="EMBL" id="SEOQ01000006">
    <property type="protein sequence ID" value="TFY72768.1"/>
    <property type="molecule type" value="Genomic_DNA"/>
</dbReference>
<evidence type="ECO:0000256" key="1">
    <source>
        <dbReference type="ARBA" id="ARBA00022692"/>
    </source>
</evidence>
<keyword evidence="1 6" id="KW-0812">Transmembrane</keyword>
<keyword evidence="4 6" id="KW-0472">Membrane</keyword>
<dbReference type="GO" id="GO:0005789">
    <property type="term" value="C:endoplasmic reticulum membrane"/>
    <property type="evidence" value="ECO:0007669"/>
    <property type="project" value="TreeGrafter"/>
</dbReference>
<evidence type="ECO:0000256" key="6">
    <source>
        <dbReference type="SAM" id="Phobius"/>
    </source>
</evidence>
<dbReference type="Pfam" id="PF09446">
    <property type="entry name" value="VMA21"/>
    <property type="match status" value="1"/>
</dbReference>
<evidence type="ECO:0000313" key="7">
    <source>
        <dbReference type="EMBL" id="TFY72768.1"/>
    </source>
</evidence>
<dbReference type="Proteomes" id="UP000298327">
    <property type="component" value="Unassembled WGS sequence"/>
</dbReference>
<evidence type="ECO:0000256" key="4">
    <source>
        <dbReference type="ARBA" id="ARBA00023136"/>
    </source>
</evidence>
<name>A0A4Y9ZG60_9AGAM</name>
<feature type="transmembrane region" description="Helical" evidence="6">
    <location>
        <begin position="19"/>
        <end position="39"/>
    </location>
</feature>
<dbReference type="GO" id="GO:0070072">
    <property type="term" value="P:vacuolar proton-transporting V-type ATPase complex assembly"/>
    <property type="evidence" value="ECO:0007669"/>
    <property type="project" value="InterPro"/>
</dbReference>